<dbReference type="RefSeq" id="XP_002291459.1">
    <property type="nucleotide sequence ID" value="XM_002291423.1"/>
</dbReference>
<feature type="non-terminal residue" evidence="3">
    <location>
        <position position="937"/>
    </location>
</feature>
<dbReference type="PANTHER" id="PTHR22895">
    <property type="entry name" value="ARMADILLO REPEAT-CONTAINING PROTEIN 6"/>
    <property type="match status" value="1"/>
</dbReference>
<feature type="region of interest" description="Disordered" evidence="2">
    <location>
        <begin position="174"/>
        <end position="215"/>
    </location>
</feature>
<dbReference type="AlphaFoldDB" id="B8C5U4"/>
<evidence type="ECO:0000256" key="2">
    <source>
        <dbReference type="SAM" id="MobiDB-lite"/>
    </source>
</evidence>
<dbReference type="HOGENOM" id="CLU_313003_0_0_1"/>
<dbReference type="InterPro" id="IPR016024">
    <property type="entry name" value="ARM-type_fold"/>
</dbReference>
<keyword evidence="1" id="KW-0677">Repeat</keyword>
<dbReference type="Gene3D" id="1.25.10.10">
    <property type="entry name" value="Leucine-rich Repeat Variant"/>
    <property type="match status" value="2"/>
</dbReference>
<dbReference type="EMBL" id="CM000643">
    <property type="protein sequence ID" value="EED91566.1"/>
    <property type="molecule type" value="Genomic_DNA"/>
</dbReference>
<protein>
    <submittedName>
        <fullName evidence="3">Uncharacterized protein</fullName>
    </submittedName>
</protein>
<gene>
    <name evidence="3" type="ORF">THAPSDRAFT_6192</name>
</gene>
<evidence type="ECO:0000313" key="4">
    <source>
        <dbReference type="Proteomes" id="UP000001449"/>
    </source>
</evidence>
<dbReference type="eggNOG" id="ENOG502SXRW">
    <property type="taxonomic scope" value="Eukaryota"/>
</dbReference>
<sequence>MDRFEPNLTQAQDNQAHHKKYEQRIKRGECPTCRRKTHKVSRFLGKREPLTIRGEVVNGHCLICHPIEGYVSRPTSAGGVGDGVGQVGNSAPRIPEMLMVPSSRVRDSDDDDDGEYGDTMTVTSEITMDPCLIPTRRANRPHAMASNFESVLEESPMTEFEGNADVTAKGRDVNEMKRSRRERERHEAMQPKTKTPTRPRRVETVEEEDSFGDSHDLLHPEPPKLLPHCHDFNLSEQSEFSNYSSDGERIDRLCRGRLEKDMESALAKRLDISERSSASVKSCGRRKLDVSERSCGGMQKLNDSNRRSNARSRSCERRKSGSHSPSKSLTVAESAMRLQSSKEEETSRPQDMNRFSLKRLSTTNTSSSSDTERKSSRDSDVNRFSLNHIPKVETITSERRRKSMKQELDLSTRSDSLDILRDAAAEANGEDALDGLVDVMLASHMDSNDVEDRDHFSGKMTDATYDYSSALSANDFNAIYGSLSKKQSMAEKAAMKSAISQRLGCNGHRDQGTKPQLASIADISVILQCVKLHPTPNCIERAYQTLFLLATEAEPEGHYARKDILSRGGIELLHTCIWDNMKNGQVLLALFQALWALSVFDERDKECTNIALDVIHERRVLEGVLFAMQTHDMSMSIQETGFDLLGRLAELMPPDTNELKDAVVLVANNIGEVEPKSNAFVFGLEALISVCQLSDDNKLEFAKAGRDCHASIRRVLKNESASLETRELACRLLWCVTSDRASVSALSSECPLTKDIIAAMQILPHRKSSAPMYECACGTLANLALHPPNHRKMIELGVLTILYEAIYLYESSEEVQLASCTAIANLSATQHIRSVVCQGGVDALLLSMKSAPNNPDVQCEALRALHILCETSPSAFVSGLDCIIASFFRHSEIKYINQVTCSILAKLSSNEQCRKSMVMLSGTFDCLAKIMKANASK</sequence>
<feature type="region of interest" description="Disordered" evidence="2">
    <location>
        <begin position="273"/>
        <end position="385"/>
    </location>
</feature>
<proteinExistence type="predicted"/>
<dbReference type="GeneID" id="7445947"/>
<dbReference type="KEGG" id="tps:THAPSDRAFT_6192"/>
<dbReference type="SUPFAM" id="SSF48371">
    <property type="entry name" value="ARM repeat"/>
    <property type="match status" value="1"/>
</dbReference>
<dbReference type="InParanoid" id="B8C5U4"/>
<feature type="compositionally biased region" description="Basic and acidic residues" evidence="2">
    <location>
        <begin position="174"/>
        <end position="189"/>
    </location>
</feature>
<dbReference type="InterPro" id="IPR000225">
    <property type="entry name" value="Armadillo"/>
</dbReference>
<name>B8C5U4_THAPS</name>
<accession>B8C5U4</accession>
<dbReference type="Proteomes" id="UP000001449">
    <property type="component" value="Chromosome 6"/>
</dbReference>
<dbReference type="OMA" id="CHASIRR"/>
<dbReference type="PANTHER" id="PTHR22895:SF0">
    <property type="entry name" value="ARMADILLO REPEAT-CONTAINING PROTEIN 6"/>
    <property type="match status" value="1"/>
</dbReference>
<evidence type="ECO:0000256" key="1">
    <source>
        <dbReference type="ARBA" id="ARBA00022737"/>
    </source>
</evidence>
<dbReference type="SMART" id="SM00185">
    <property type="entry name" value="ARM"/>
    <property type="match status" value="3"/>
</dbReference>
<reference evidence="3 4" key="1">
    <citation type="journal article" date="2004" name="Science">
        <title>The genome of the diatom Thalassiosira pseudonana: ecology, evolution, and metabolism.</title>
        <authorList>
            <person name="Armbrust E.V."/>
            <person name="Berges J.A."/>
            <person name="Bowler C."/>
            <person name="Green B.R."/>
            <person name="Martinez D."/>
            <person name="Putnam N.H."/>
            <person name="Zhou S."/>
            <person name="Allen A.E."/>
            <person name="Apt K.E."/>
            <person name="Bechner M."/>
            <person name="Brzezinski M.A."/>
            <person name="Chaal B.K."/>
            <person name="Chiovitti A."/>
            <person name="Davis A.K."/>
            <person name="Demarest M.S."/>
            <person name="Detter J.C."/>
            <person name="Glavina T."/>
            <person name="Goodstein D."/>
            <person name="Hadi M.Z."/>
            <person name="Hellsten U."/>
            <person name="Hildebrand M."/>
            <person name="Jenkins B.D."/>
            <person name="Jurka J."/>
            <person name="Kapitonov V.V."/>
            <person name="Kroger N."/>
            <person name="Lau W.W."/>
            <person name="Lane T.W."/>
            <person name="Larimer F.W."/>
            <person name="Lippmeier J.C."/>
            <person name="Lucas S."/>
            <person name="Medina M."/>
            <person name="Montsant A."/>
            <person name="Obornik M."/>
            <person name="Parker M.S."/>
            <person name="Palenik B."/>
            <person name="Pazour G.J."/>
            <person name="Richardson P.M."/>
            <person name="Rynearson T.A."/>
            <person name="Saito M.A."/>
            <person name="Schwartz D.C."/>
            <person name="Thamatrakoln K."/>
            <person name="Valentin K."/>
            <person name="Vardi A."/>
            <person name="Wilkerson F.P."/>
            <person name="Rokhsar D.S."/>
        </authorList>
    </citation>
    <scope>NUCLEOTIDE SEQUENCE [LARGE SCALE GENOMIC DNA]</scope>
    <source>
        <strain evidence="3 4">CCMP1335</strain>
    </source>
</reference>
<keyword evidence="4" id="KW-1185">Reference proteome</keyword>
<dbReference type="InterPro" id="IPR011989">
    <property type="entry name" value="ARM-like"/>
</dbReference>
<dbReference type="PaxDb" id="35128-Thaps6192"/>
<organism evidence="3 4">
    <name type="scientific">Thalassiosira pseudonana</name>
    <name type="common">Marine diatom</name>
    <name type="synonym">Cyclotella nana</name>
    <dbReference type="NCBI Taxonomy" id="35128"/>
    <lineage>
        <taxon>Eukaryota</taxon>
        <taxon>Sar</taxon>
        <taxon>Stramenopiles</taxon>
        <taxon>Ochrophyta</taxon>
        <taxon>Bacillariophyta</taxon>
        <taxon>Coscinodiscophyceae</taxon>
        <taxon>Thalassiosirophycidae</taxon>
        <taxon>Thalassiosirales</taxon>
        <taxon>Thalassiosiraceae</taxon>
        <taxon>Thalassiosira</taxon>
    </lineage>
</organism>
<feature type="compositionally biased region" description="Basic and acidic residues" evidence="2">
    <location>
        <begin position="370"/>
        <end position="381"/>
    </location>
</feature>
<evidence type="ECO:0000313" key="3">
    <source>
        <dbReference type="EMBL" id="EED91566.1"/>
    </source>
</evidence>
<feature type="region of interest" description="Disordered" evidence="2">
    <location>
        <begin position="1"/>
        <end position="23"/>
    </location>
</feature>
<feature type="compositionally biased region" description="Polar residues" evidence="2">
    <location>
        <begin position="322"/>
        <end position="331"/>
    </location>
</feature>
<reference evidence="3 4" key="2">
    <citation type="journal article" date="2008" name="Nature">
        <title>The Phaeodactylum genome reveals the evolutionary history of diatom genomes.</title>
        <authorList>
            <person name="Bowler C."/>
            <person name="Allen A.E."/>
            <person name="Badger J.H."/>
            <person name="Grimwood J."/>
            <person name="Jabbari K."/>
            <person name="Kuo A."/>
            <person name="Maheswari U."/>
            <person name="Martens C."/>
            <person name="Maumus F."/>
            <person name="Otillar R.P."/>
            <person name="Rayko E."/>
            <person name="Salamov A."/>
            <person name="Vandepoele K."/>
            <person name="Beszteri B."/>
            <person name="Gruber A."/>
            <person name="Heijde M."/>
            <person name="Katinka M."/>
            <person name="Mock T."/>
            <person name="Valentin K."/>
            <person name="Verret F."/>
            <person name="Berges J.A."/>
            <person name="Brownlee C."/>
            <person name="Cadoret J.P."/>
            <person name="Chiovitti A."/>
            <person name="Choi C.J."/>
            <person name="Coesel S."/>
            <person name="De Martino A."/>
            <person name="Detter J.C."/>
            <person name="Durkin C."/>
            <person name="Falciatore A."/>
            <person name="Fournet J."/>
            <person name="Haruta M."/>
            <person name="Huysman M.J."/>
            <person name="Jenkins B.D."/>
            <person name="Jiroutova K."/>
            <person name="Jorgensen R.E."/>
            <person name="Joubert Y."/>
            <person name="Kaplan A."/>
            <person name="Kroger N."/>
            <person name="Kroth P.G."/>
            <person name="La Roche J."/>
            <person name="Lindquist E."/>
            <person name="Lommer M."/>
            <person name="Martin-Jezequel V."/>
            <person name="Lopez P.J."/>
            <person name="Lucas S."/>
            <person name="Mangogna M."/>
            <person name="McGinnis K."/>
            <person name="Medlin L.K."/>
            <person name="Montsant A."/>
            <person name="Oudot-Le Secq M.P."/>
            <person name="Napoli C."/>
            <person name="Obornik M."/>
            <person name="Parker M.S."/>
            <person name="Petit J.L."/>
            <person name="Porcel B.M."/>
            <person name="Poulsen N."/>
            <person name="Robison M."/>
            <person name="Rychlewski L."/>
            <person name="Rynearson T.A."/>
            <person name="Schmutz J."/>
            <person name="Shapiro H."/>
            <person name="Siaut M."/>
            <person name="Stanley M."/>
            <person name="Sussman M.R."/>
            <person name="Taylor A.R."/>
            <person name="Vardi A."/>
            <person name="von Dassow P."/>
            <person name="Vyverman W."/>
            <person name="Willis A."/>
            <person name="Wyrwicz L.S."/>
            <person name="Rokhsar D.S."/>
            <person name="Weissenbach J."/>
            <person name="Armbrust E.V."/>
            <person name="Green B.R."/>
            <person name="Van de Peer Y."/>
            <person name="Grigoriev I.V."/>
        </authorList>
    </citation>
    <scope>NUCLEOTIDE SEQUENCE [LARGE SCALE GENOMIC DNA]</scope>
    <source>
        <strain evidence="3 4">CCMP1335</strain>
    </source>
</reference>